<keyword evidence="1" id="KW-1133">Transmembrane helix</keyword>
<proteinExistence type="predicted"/>
<dbReference type="Proteomes" id="UP000696931">
    <property type="component" value="Unassembled WGS sequence"/>
</dbReference>
<dbReference type="InterPro" id="IPR011990">
    <property type="entry name" value="TPR-like_helical_dom_sf"/>
</dbReference>
<organism evidence="2 3">
    <name type="scientific">Eiseniibacteriota bacterium</name>
    <dbReference type="NCBI Taxonomy" id="2212470"/>
    <lineage>
        <taxon>Bacteria</taxon>
        <taxon>Candidatus Eiseniibacteriota</taxon>
    </lineage>
</organism>
<dbReference type="Gene3D" id="1.25.40.10">
    <property type="entry name" value="Tetratricopeptide repeat domain"/>
    <property type="match status" value="1"/>
</dbReference>
<reference evidence="2" key="1">
    <citation type="submission" date="2020-07" db="EMBL/GenBank/DDBJ databases">
        <title>Huge and variable diversity of episymbiotic CPR bacteria and DPANN archaea in groundwater ecosystems.</title>
        <authorList>
            <person name="He C.Y."/>
            <person name="Keren R."/>
            <person name="Whittaker M."/>
            <person name="Farag I.F."/>
            <person name="Doudna J."/>
            <person name="Cate J.H.D."/>
            <person name="Banfield J.F."/>
        </authorList>
    </citation>
    <scope>NUCLEOTIDE SEQUENCE</scope>
    <source>
        <strain evidence="2">NC_groundwater_1813_Pr3_B-0.1um_71_17</strain>
    </source>
</reference>
<gene>
    <name evidence="2" type="ORF">HZA61_11575</name>
</gene>
<keyword evidence="1" id="KW-0812">Transmembrane</keyword>
<comment type="caution">
    <text evidence="2">The sequence shown here is derived from an EMBL/GenBank/DDBJ whole genome shotgun (WGS) entry which is preliminary data.</text>
</comment>
<dbReference type="EMBL" id="JACRIW010000081">
    <property type="protein sequence ID" value="MBI5170121.1"/>
    <property type="molecule type" value="Genomic_DNA"/>
</dbReference>
<evidence type="ECO:0008006" key="4">
    <source>
        <dbReference type="Google" id="ProtNLM"/>
    </source>
</evidence>
<name>A0A933SF02_UNCEI</name>
<feature type="transmembrane region" description="Helical" evidence="1">
    <location>
        <begin position="353"/>
        <end position="375"/>
    </location>
</feature>
<evidence type="ECO:0000256" key="1">
    <source>
        <dbReference type="SAM" id="Phobius"/>
    </source>
</evidence>
<evidence type="ECO:0000313" key="3">
    <source>
        <dbReference type="Proteomes" id="UP000696931"/>
    </source>
</evidence>
<feature type="transmembrane region" description="Helical" evidence="1">
    <location>
        <begin position="328"/>
        <end position="346"/>
    </location>
</feature>
<feature type="transmembrane region" description="Helical" evidence="1">
    <location>
        <begin position="83"/>
        <end position="101"/>
    </location>
</feature>
<feature type="transmembrane region" description="Helical" evidence="1">
    <location>
        <begin position="305"/>
        <end position="322"/>
    </location>
</feature>
<dbReference type="SUPFAM" id="SSF48452">
    <property type="entry name" value="TPR-like"/>
    <property type="match status" value="1"/>
</dbReference>
<sequence>MPTLPVMPRWLAPVLFAAGLGALYAGALATGFLNDDYLFLEEARRHGWQSLGGTGGALANYFRPLSRQAWFALFTPLAGSQAWPFHAANFALFLAACALLHRFLKEQAGEAGAWLGTLYFATLPLQRVNLTWISCNQDLLALAATLAAFAAWRANRGALAAIAYLAAMLSKETAVPLPVALFAWSVWIAGRDARATLRALAPLALPLALWAAGEWWLRTTSVAAADLRFGPGAALATLVHLAQSLAGLEAPEALAQGFALARPSLAALVLLVLVALAWPRAEAAPPTAAPAEPPVAAAAPTGARVRFALAWAVLFALPAVPLAHTWSAYYYTLSAAGAALLVALAARRAGRWTWSIATLALLFWHAVVSATPSFAVTENAWNPTSHLTAHYFERGAQLSTRLREALRRVEPRPEPHTRFWFATLPPYAGFQMGNGAGIRDLYGDATLESHFYSQYAESTAARHPGVFLFWNGVDFERLYERSRDPLFQVGGDLLLLDRPGGAIWAFRRALDSGETPQEVLPWLGWAYLWNGQRDDAERAWRAFGAKDDTTAYVTWLRAARTALDEGDTTATRRALFEAMRAGIGRPEAHAVLGELLRARSPKFALLETKVATRLMPNDWLARRDLVAGLLAARLDDQAEAELAALRRIHPDWQGDVTAAQLERELHARRGGRPAR</sequence>
<protein>
    <recommendedName>
        <fullName evidence="4">Glycosyltransferase RgtA/B/C/D-like domain-containing protein</fullName>
    </recommendedName>
</protein>
<evidence type="ECO:0000313" key="2">
    <source>
        <dbReference type="EMBL" id="MBI5170121.1"/>
    </source>
</evidence>
<keyword evidence="1" id="KW-0472">Membrane</keyword>
<accession>A0A933SF02</accession>
<dbReference type="AlphaFoldDB" id="A0A933SF02"/>